<dbReference type="PANTHER" id="PTHR23089">
    <property type="entry name" value="HISTIDINE TRIAD HIT PROTEIN"/>
    <property type="match status" value="1"/>
</dbReference>
<dbReference type="GO" id="GO:0003824">
    <property type="term" value="F:catalytic activity"/>
    <property type="evidence" value="ECO:0007669"/>
    <property type="project" value="InterPro"/>
</dbReference>
<dbReference type="KEGG" id="pnl:PNK_1734"/>
<dbReference type="Proteomes" id="UP000069902">
    <property type="component" value="Chromosome cPNK"/>
</dbReference>
<feature type="active site" description="Tele-AMP-histidine intermediate" evidence="1">
    <location>
        <position position="98"/>
    </location>
</feature>
<evidence type="ECO:0000256" key="3">
    <source>
        <dbReference type="PROSITE-ProRule" id="PRU00464"/>
    </source>
</evidence>
<dbReference type="InterPro" id="IPR011146">
    <property type="entry name" value="HIT-like"/>
</dbReference>
<accession>A0A0U5JE00</accession>
<gene>
    <name evidence="5" type="ORF">PNK_1734</name>
</gene>
<evidence type="ECO:0000256" key="2">
    <source>
        <dbReference type="PIRSR" id="PIRSR601310-3"/>
    </source>
</evidence>
<dbReference type="InterPro" id="IPR036265">
    <property type="entry name" value="HIT-like_sf"/>
</dbReference>
<feature type="domain" description="HIT" evidence="4">
    <location>
        <begin position="4"/>
        <end position="111"/>
    </location>
</feature>
<evidence type="ECO:0000313" key="5">
    <source>
        <dbReference type="EMBL" id="CUI17341.1"/>
    </source>
</evidence>
<dbReference type="InterPro" id="IPR019808">
    <property type="entry name" value="Histidine_triad_CS"/>
</dbReference>
<dbReference type="InterPro" id="IPR001310">
    <property type="entry name" value="Histidine_triad_HIT"/>
</dbReference>
<dbReference type="InParanoid" id="A0A0U5JE00"/>
<dbReference type="EMBL" id="LN879502">
    <property type="protein sequence ID" value="CUI17341.1"/>
    <property type="molecule type" value="Genomic_DNA"/>
</dbReference>
<dbReference type="PATRIC" id="fig|389348.3.peg.1949"/>
<keyword evidence="6" id="KW-1185">Reference proteome</keyword>
<dbReference type="STRING" id="389348.PNK_1734"/>
<dbReference type="Gene3D" id="3.30.428.10">
    <property type="entry name" value="HIT-like"/>
    <property type="match status" value="1"/>
</dbReference>
<dbReference type="AlphaFoldDB" id="A0A0U5JE00"/>
<dbReference type="SUPFAM" id="SSF54197">
    <property type="entry name" value="HIT-like"/>
    <property type="match status" value="1"/>
</dbReference>
<evidence type="ECO:0000259" key="4">
    <source>
        <dbReference type="PROSITE" id="PS51084"/>
    </source>
</evidence>
<sequence length="111" mass="12367">MATVFGKIIRGELPSEKVFENERILAIKDIHPVAPVHLLIIPKKEIADLQSLQSEDFALLSEIISVAQQLAKQFKIEKGYRLLTNNGSEAGQTIFHLHFHLIGGRQLGPMA</sequence>
<protein>
    <submittedName>
        <fullName evidence="5">HIT family protein</fullName>
    </submittedName>
</protein>
<dbReference type="RefSeq" id="WP_059061504.1">
    <property type="nucleotide sequence ID" value="NZ_LN879502.1"/>
</dbReference>
<proteinExistence type="predicted"/>
<dbReference type="FunCoup" id="A0A0U5JE00">
    <property type="interactions" value="389"/>
</dbReference>
<reference evidence="6" key="1">
    <citation type="submission" date="2015-09" db="EMBL/GenBank/DDBJ databases">
        <authorList>
            <person name="Bertelli C."/>
        </authorList>
    </citation>
    <scope>NUCLEOTIDE SEQUENCE [LARGE SCALE GENOMIC DNA]</scope>
    <source>
        <strain evidence="6">KNic</strain>
    </source>
</reference>
<dbReference type="PRINTS" id="PR00332">
    <property type="entry name" value="HISTRIAD"/>
</dbReference>
<evidence type="ECO:0000256" key="1">
    <source>
        <dbReference type="PIRSR" id="PIRSR601310-1"/>
    </source>
</evidence>
<dbReference type="PROSITE" id="PS51084">
    <property type="entry name" value="HIT_2"/>
    <property type="match status" value="1"/>
</dbReference>
<dbReference type="PROSITE" id="PS00892">
    <property type="entry name" value="HIT_1"/>
    <property type="match status" value="1"/>
</dbReference>
<organism evidence="5 6">
    <name type="scientific">Candidatus Protochlamydia naegleriophila</name>
    <dbReference type="NCBI Taxonomy" id="389348"/>
    <lineage>
        <taxon>Bacteria</taxon>
        <taxon>Pseudomonadati</taxon>
        <taxon>Chlamydiota</taxon>
        <taxon>Chlamydiia</taxon>
        <taxon>Parachlamydiales</taxon>
        <taxon>Parachlamydiaceae</taxon>
        <taxon>Candidatus Protochlamydia</taxon>
    </lineage>
</organism>
<feature type="short sequence motif" description="Histidine triad motif" evidence="2 3">
    <location>
        <begin position="96"/>
        <end position="100"/>
    </location>
</feature>
<evidence type="ECO:0000313" key="6">
    <source>
        <dbReference type="Proteomes" id="UP000069902"/>
    </source>
</evidence>
<dbReference type="Pfam" id="PF01230">
    <property type="entry name" value="HIT"/>
    <property type="match status" value="1"/>
</dbReference>
<name>A0A0U5JE00_9BACT</name>
<dbReference type="CDD" id="cd01276">
    <property type="entry name" value="PKCI_related"/>
    <property type="match status" value="1"/>
</dbReference>